<name>A0ABS9KEH9_9BACT</name>
<evidence type="ECO:0000256" key="3">
    <source>
        <dbReference type="ARBA" id="ARBA00023295"/>
    </source>
</evidence>
<dbReference type="InterPro" id="IPR054491">
    <property type="entry name" value="MGH1-like_GH"/>
</dbReference>
<dbReference type="InterPro" id="IPR008928">
    <property type="entry name" value="6-hairpin_glycosidase_sf"/>
</dbReference>
<dbReference type="InterPro" id="IPR004888">
    <property type="entry name" value="Glycoside_hydrolase_63"/>
</dbReference>
<dbReference type="PANTHER" id="PTHR10412:SF11">
    <property type="entry name" value="MANNOSYL-OLIGOSACCHARIDE GLUCOSIDASE"/>
    <property type="match status" value="1"/>
</dbReference>
<dbReference type="Proteomes" id="UP001165366">
    <property type="component" value="Unassembled WGS sequence"/>
</dbReference>
<reference evidence="5" key="1">
    <citation type="submission" date="2022-01" db="EMBL/GenBank/DDBJ databases">
        <authorList>
            <person name="Wang Y."/>
        </authorList>
    </citation>
    <scope>NUCLEOTIDE SEQUENCE</scope>
    <source>
        <strain evidence="5">WB101</strain>
    </source>
</reference>
<evidence type="ECO:0000256" key="2">
    <source>
        <dbReference type="ARBA" id="ARBA00022801"/>
    </source>
</evidence>
<proteinExistence type="inferred from homology"/>
<reference evidence="5" key="2">
    <citation type="submission" date="2024-05" db="EMBL/GenBank/DDBJ databases">
        <title>Rhodohalobacter halophilus gen. nov., sp. nov., a moderately halophilic member of the family Balneolaceae.</title>
        <authorList>
            <person name="Xia J."/>
        </authorList>
    </citation>
    <scope>NUCLEOTIDE SEQUENCE</scope>
    <source>
        <strain evidence="5">WB101</strain>
    </source>
</reference>
<evidence type="ECO:0000259" key="4">
    <source>
        <dbReference type="Pfam" id="PF22422"/>
    </source>
</evidence>
<keyword evidence="6" id="KW-1185">Reference proteome</keyword>
<keyword evidence="2" id="KW-0378">Hydrolase</keyword>
<evidence type="ECO:0000313" key="6">
    <source>
        <dbReference type="Proteomes" id="UP001165366"/>
    </source>
</evidence>
<keyword evidence="3" id="KW-0326">Glycosidase</keyword>
<organism evidence="5 6">
    <name type="scientific">Rhodohalobacter sulfatireducens</name>
    <dbReference type="NCBI Taxonomy" id="2911366"/>
    <lineage>
        <taxon>Bacteria</taxon>
        <taxon>Pseudomonadati</taxon>
        <taxon>Balneolota</taxon>
        <taxon>Balneolia</taxon>
        <taxon>Balneolales</taxon>
        <taxon>Balneolaceae</taxon>
        <taxon>Rhodohalobacter</taxon>
    </lineage>
</organism>
<accession>A0ABS9KEH9</accession>
<gene>
    <name evidence="5" type="ORF">L6773_11785</name>
</gene>
<dbReference type="SUPFAM" id="SSF48208">
    <property type="entry name" value="Six-hairpin glycosidases"/>
    <property type="match status" value="1"/>
</dbReference>
<feature type="domain" description="Mannosylglycerate hydrolase MGH1-like glycoside hydrolase" evidence="4">
    <location>
        <begin position="40"/>
        <end position="436"/>
    </location>
</feature>
<evidence type="ECO:0000256" key="1">
    <source>
        <dbReference type="ARBA" id="ARBA00010833"/>
    </source>
</evidence>
<protein>
    <recommendedName>
        <fullName evidence="4">Mannosylglycerate hydrolase MGH1-like glycoside hydrolase domain-containing protein</fullName>
    </recommendedName>
</protein>
<dbReference type="Gene3D" id="1.50.10.10">
    <property type="match status" value="1"/>
</dbReference>
<dbReference type="PANTHER" id="PTHR10412">
    <property type="entry name" value="MANNOSYL-OLIGOSACCHARIDE GLUCOSIDASE"/>
    <property type="match status" value="1"/>
</dbReference>
<dbReference type="RefSeq" id="WP_237854613.1">
    <property type="nucleotide sequence ID" value="NZ_JAKLWS010000014.1"/>
</dbReference>
<comment type="caution">
    <text evidence="5">The sequence shown here is derived from an EMBL/GenBank/DDBJ whole genome shotgun (WGS) entry which is preliminary data.</text>
</comment>
<sequence length="452" mass="52721">MSNPSPDISESDCKHLADTAKKILNNNWKDSFTVPSSSQYPHQWSWDSVFIAMGYAHYNQDRAESELRHLFNGQWKNGMVPQIVFNSTELNGDYFPGYEFWEINKSDNAPDTVKTSGICQPPIHSTGVLHLIKYAPNRERALKFASDLFPKLVSWHNYLYSERDPNNEGLAYIRHPWESGQDNSPIWDSILDEFEINKEELPEYERKDDIHVNADERPSSEEYDKYVYLVDFFRHRNYHEKQILDDNCPFLVQDVLFNTLLCKANRDLAEIASLIGKNPKPFKESAERTAEAMNQKLWNEKEQMYNDFDLQTSKKIQARVLAGFMPLYAKIPDESQKQKMFDYLNTHCFCQLTDTCFPAPSYDKSGDDYSARTYWRGPVWINMNWLLSEGLDQYGFDDYVKQVKNSIIQLPFKSGFREYYDTDTGEGYGIENFSWTAALLLDTLYRENASAI</sequence>
<dbReference type="InterPro" id="IPR012341">
    <property type="entry name" value="6hp_glycosidase-like_sf"/>
</dbReference>
<comment type="similarity">
    <text evidence="1">Belongs to the glycosyl hydrolase 63 family.</text>
</comment>
<evidence type="ECO:0000313" key="5">
    <source>
        <dbReference type="EMBL" id="MCG2589249.1"/>
    </source>
</evidence>
<dbReference type="Pfam" id="PF22422">
    <property type="entry name" value="MGH1-like_GH"/>
    <property type="match status" value="1"/>
</dbReference>
<dbReference type="EMBL" id="JAKLWS010000014">
    <property type="protein sequence ID" value="MCG2589249.1"/>
    <property type="molecule type" value="Genomic_DNA"/>
</dbReference>